<dbReference type="HOGENOM" id="CLU_031248_2_0_9"/>
<evidence type="ECO:0000313" key="8">
    <source>
        <dbReference type="Proteomes" id="UP000004756"/>
    </source>
</evidence>
<dbReference type="Pfam" id="PF01048">
    <property type="entry name" value="PNP_UDP_1"/>
    <property type="match status" value="1"/>
</dbReference>
<evidence type="ECO:0000259" key="6">
    <source>
        <dbReference type="Pfam" id="PF01048"/>
    </source>
</evidence>
<dbReference type="GO" id="GO:0005829">
    <property type="term" value="C:cytosol"/>
    <property type="evidence" value="ECO:0007669"/>
    <property type="project" value="TreeGrafter"/>
</dbReference>
<accession>C0CUP9</accession>
<evidence type="ECO:0000256" key="2">
    <source>
        <dbReference type="ARBA" id="ARBA00011974"/>
    </source>
</evidence>
<dbReference type="GO" id="GO:0008782">
    <property type="term" value="F:adenosylhomocysteine nucleosidase activity"/>
    <property type="evidence" value="ECO:0007669"/>
    <property type="project" value="UniProtKB-EC"/>
</dbReference>
<dbReference type="NCBIfam" id="NF004079">
    <property type="entry name" value="PRK05584.1"/>
    <property type="match status" value="1"/>
</dbReference>
<keyword evidence="5" id="KW-0486">Methionine biosynthesis</keyword>
<evidence type="ECO:0000256" key="3">
    <source>
        <dbReference type="ARBA" id="ARBA00022605"/>
    </source>
</evidence>
<feature type="domain" description="Nucleoside phosphorylase" evidence="6">
    <location>
        <begin position="10"/>
        <end position="236"/>
    </location>
</feature>
<keyword evidence="8" id="KW-1185">Reference proteome</keyword>
<dbReference type="UniPathway" id="UPA00904">
    <property type="reaction ID" value="UER00871"/>
</dbReference>
<dbReference type="SUPFAM" id="SSF53167">
    <property type="entry name" value="Purine and uridine phosphorylases"/>
    <property type="match status" value="1"/>
</dbReference>
<dbReference type="GO" id="GO:0009164">
    <property type="term" value="P:nucleoside catabolic process"/>
    <property type="evidence" value="ECO:0007669"/>
    <property type="project" value="InterPro"/>
</dbReference>
<dbReference type="InterPro" id="IPR010049">
    <property type="entry name" value="MTA_SAH_Nsdase"/>
</dbReference>
<dbReference type="GO" id="GO:0019284">
    <property type="term" value="P:L-methionine salvage from S-adenosylmethionine"/>
    <property type="evidence" value="ECO:0007669"/>
    <property type="project" value="TreeGrafter"/>
</dbReference>
<comment type="caution">
    <text evidence="7">The sequence shown here is derived from an EMBL/GenBank/DDBJ whole genome shotgun (WGS) entry which is preliminary data.</text>
</comment>
<dbReference type="Gene3D" id="3.40.50.1580">
    <property type="entry name" value="Nucleoside phosphorylase domain"/>
    <property type="match status" value="1"/>
</dbReference>
<organism evidence="7 8">
    <name type="scientific">[Clostridium] asparagiforme DSM 15981</name>
    <dbReference type="NCBI Taxonomy" id="518636"/>
    <lineage>
        <taxon>Bacteria</taxon>
        <taxon>Bacillati</taxon>
        <taxon>Bacillota</taxon>
        <taxon>Clostridia</taxon>
        <taxon>Lachnospirales</taxon>
        <taxon>Lachnospiraceae</taxon>
        <taxon>Enterocloster</taxon>
    </lineage>
</organism>
<reference evidence="7 8" key="1">
    <citation type="submission" date="2009-02" db="EMBL/GenBank/DDBJ databases">
        <title>Draft genome sequence of Clostridium asparagiforme (DSM 15981).</title>
        <authorList>
            <person name="Sudarsanam P."/>
            <person name="Ley R."/>
            <person name="Guruge J."/>
            <person name="Turnbaugh P.J."/>
            <person name="Mahowald M."/>
            <person name="Liep D."/>
            <person name="Gordon J."/>
        </authorList>
    </citation>
    <scope>NUCLEOTIDE SEQUENCE [LARGE SCALE GENOMIC DNA]</scope>
    <source>
        <strain evidence="7 8">DSM 15981</strain>
    </source>
</reference>
<dbReference type="GO" id="GO:0019509">
    <property type="term" value="P:L-methionine salvage from methylthioadenosine"/>
    <property type="evidence" value="ECO:0007669"/>
    <property type="project" value="UniProtKB-UniPathway"/>
</dbReference>
<keyword evidence="4" id="KW-0378">Hydrolase</keyword>
<evidence type="ECO:0000256" key="4">
    <source>
        <dbReference type="ARBA" id="ARBA00022801"/>
    </source>
</evidence>
<dbReference type="EC" id="3.2.2.9" evidence="2"/>
<evidence type="ECO:0000313" key="7">
    <source>
        <dbReference type="EMBL" id="EEG57249.1"/>
    </source>
</evidence>
<keyword evidence="3" id="KW-0028">Amino-acid biosynthesis</keyword>
<dbReference type="PANTHER" id="PTHR46832">
    <property type="entry name" value="5'-METHYLTHIOADENOSINE/S-ADENOSYLHOMOCYSTEINE NUCLEOSIDASE"/>
    <property type="match status" value="1"/>
</dbReference>
<evidence type="ECO:0000256" key="1">
    <source>
        <dbReference type="ARBA" id="ARBA00004945"/>
    </source>
</evidence>
<name>C0CUP9_9FIRM</name>
<dbReference type="InterPro" id="IPR035994">
    <property type="entry name" value="Nucleoside_phosphorylase_sf"/>
</dbReference>
<sequence>MIITRRQGMLGIIGAMDEEVAKIKEMLTDVRVETTAGMDFYIGKLADKDVVVVRSGIGKVNAAMCTQVLADKYHVSGIINSGIAGSLKAQIDIGDIVLSSDALQHDMDATGFGYAVGQIPRVDTLAFAADEALIELAKSCCEDVNPDINTHVGRVVSGDQFISDHGKKEWLVNTFDGYCTEMEGAAIAQASYLNGIPFLIVRAISDKADNSANMDYETFEAQAITHTVNLMTEIIRRY</sequence>
<comment type="pathway">
    <text evidence="1">Amino-acid biosynthesis; L-methionine biosynthesis via salvage pathway; S-methyl-5-thio-alpha-D-ribose 1-phosphate from S-methyl-5'-thioadenosine (hydrolase route): step 1/2.</text>
</comment>
<dbReference type="GO" id="GO:0008930">
    <property type="term" value="F:methylthioadenosine nucleosidase activity"/>
    <property type="evidence" value="ECO:0007669"/>
    <property type="project" value="InterPro"/>
</dbReference>
<proteinExistence type="predicted"/>
<dbReference type="EMBL" id="ACCJ01000030">
    <property type="protein sequence ID" value="EEG57249.1"/>
    <property type="molecule type" value="Genomic_DNA"/>
</dbReference>
<evidence type="ECO:0000256" key="5">
    <source>
        <dbReference type="ARBA" id="ARBA00023167"/>
    </source>
</evidence>
<dbReference type="CDD" id="cd09008">
    <property type="entry name" value="MTAN"/>
    <property type="match status" value="1"/>
</dbReference>
<dbReference type="InterPro" id="IPR000845">
    <property type="entry name" value="Nucleoside_phosphorylase_d"/>
</dbReference>
<gene>
    <name evidence="7" type="primary">mtnN</name>
    <name evidence="7" type="ORF">CLOSTASPAR_00741</name>
</gene>
<dbReference type="Proteomes" id="UP000004756">
    <property type="component" value="Unassembled WGS sequence"/>
</dbReference>
<dbReference type="NCBIfam" id="TIGR01704">
    <property type="entry name" value="MTA_SAH-Nsdase"/>
    <property type="match status" value="1"/>
</dbReference>
<dbReference type="PANTHER" id="PTHR46832:SF1">
    <property type="entry name" value="5'-METHYLTHIOADENOSINE_S-ADENOSYLHOMOCYSTEINE NUCLEOSIDASE"/>
    <property type="match status" value="1"/>
</dbReference>
<dbReference type="AlphaFoldDB" id="C0CUP9"/>
<protein>
    <recommendedName>
        <fullName evidence="2">adenosylhomocysteine nucleosidase</fullName>
        <ecNumber evidence="2">3.2.2.9</ecNumber>
    </recommendedName>
</protein>